<feature type="non-terminal residue" evidence="2">
    <location>
        <position position="1"/>
    </location>
</feature>
<dbReference type="EMBL" id="BQNB010014475">
    <property type="protein sequence ID" value="GJT28617.1"/>
    <property type="molecule type" value="Genomic_DNA"/>
</dbReference>
<feature type="region of interest" description="Disordered" evidence="1">
    <location>
        <begin position="34"/>
        <end position="86"/>
    </location>
</feature>
<proteinExistence type="predicted"/>
<organism evidence="2 3">
    <name type="scientific">Tanacetum coccineum</name>
    <dbReference type="NCBI Taxonomy" id="301880"/>
    <lineage>
        <taxon>Eukaryota</taxon>
        <taxon>Viridiplantae</taxon>
        <taxon>Streptophyta</taxon>
        <taxon>Embryophyta</taxon>
        <taxon>Tracheophyta</taxon>
        <taxon>Spermatophyta</taxon>
        <taxon>Magnoliopsida</taxon>
        <taxon>eudicotyledons</taxon>
        <taxon>Gunneridae</taxon>
        <taxon>Pentapetalae</taxon>
        <taxon>asterids</taxon>
        <taxon>campanulids</taxon>
        <taxon>Asterales</taxon>
        <taxon>Asteraceae</taxon>
        <taxon>Asteroideae</taxon>
        <taxon>Anthemideae</taxon>
        <taxon>Anthemidinae</taxon>
        <taxon>Tanacetum</taxon>
    </lineage>
</organism>
<keyword evidence="3" id="KW-1185">Reference proteome</keyword>
<protein>
    <submittedName>
        <fullName evidence="2">Uncharacterized protein</fullName>
    </submittedName>
</protein>
<feature type="compositionally biased region" description="Low complexity" evidence="1">
    <location>
        <begin position="48"/>
        <end position="60"/>
    </location>
</feature>
<gene>
    <name evidence="2" type="ORF">Tco_0908892</name>
</gene>
<reference evidence="2" key="2">
    <citation type="submission" date="2022-01" db="EMBL/GenBank/DDBJ databases">
        <authorList>
            <person name="Yamashiro T."/>
            <person name="Shiraishi A."/>
            <person name="Satake H."/>
            <person name="Nakayama K."/>
        </authorList>
    </citation>
    <scope>NUCLEOTIDE SEQUENCE</scope>
</reference>
<accession>A0ABQ5CQA7</accession>
<evidence type="ECO:0000313" key="2">
    <source>
        <dbReference type="EMBL" id="GJT28617.1"/>
    </source>
</evidence>
<evidence type="ECO:0000313" key="3">
    <source>
        <dbReference type="Proteomes" id="UP001151760"/>
    </source>
</evidence>
<name>A0ABQ5CQA7_9ASTR</name>
<dbReference type="Proteomes" id="UP001151760">
    <property type="component" value="Unassembled WGS sequence"/>
</dbReference>
<reference evidence="2" key="1">
    <citation type="journal article" date="2022" name="Int. J. Mol. Sci.">
        <title>Draft Genome of Tanacetum Coccineum: Genomic Comparison of Closely Related Tanacetum-Family Plants.</title>
        <authorList>
            <person name="Yamashiro T."/>
            <person name="Shiraishi A."/>
            <person name="Nakayama K."/>
            <person name="Satake H."/>
        </authorList>
    </citation>
    <scope>NUCLEOTIDE SEQUENCE</scope>
</reference>
<evidence type="ECO:0000256" key="1">
    <source>
        <dbReference type="SAM" id="MobiDB-lite"/>
    </source>
</evidence>
<comment type="caution">
    <text evidence="2">The sequence shown here is derived from an EMBL/GenBank/DDBJ whole genome shotgun (WGS) entry which is preliminary data.</text>
</comment>
<sequence>TMPTITHSGMTQDAINELVAKRVKEALKAYDAARNPGTKLGMEDDQQDNNVDANADNENGNGNGNGNGNTNVNNEGVLPVARECTY</sequence>